<organism evidence="2 3">
    <name type="scientific">Portunus trituberculatus</name>
    <name type="common">Swimming crab</name>
    <name type="synonym">Neptunus trituberculatus</name>
    <dbReference type="NCBI Taxonomy" id="210409"/>
    <lineage>
        <taxon>Eukaryota</taxon>
        <taxon>Metazoa</taxon>
        <taxon>Ecdysozoa</taxon>
        <taxon>Arthropoda</taxon>
        <taxon>Crustacea</taxon>
        <taxon>Multicrustacea</taxon>
        <taxon>Malacostraca</taxon>
        <taxon>Eumalacostraca</taxon>
        <taxon>Eucarida</taxon>
        <taxon>Decapoda</taxon>
        <taxon>Pleocyemata</taxon>
        <taxon>Brachyura</taxon>
        <taxon>Eubrachyura</taxon>
        <taxon>Portunoidea</taxon>
        <taxon>Portunidae</taxon>
        <taxon>Portuninae</taxon>
        <taxon>Portunus</taxon>
    </lineage>
</organism>
<keyword evidence="1" id="KW-1133">Transmembrane helix</keyword>
<evidence type="ECO:0000313" key="2">
    <source>
        <dbReference type="EMBL" id="MPC55383.1"/>
    </source>
</evidence>
<gene>
    <name evidence="2" type="ORF">E2C01_049317</name>
</gene>
<proteinExistence type="predicted"/>
<protein>
    <submittedName>
        <fullName evidence="2">Uncharacterized protein</fullName>
    </submittedName>
</protein>
<evidence type="ECO:0000256" key="1">
    <source>
        <dbReference type="SAM" id="Phobius"/>
    </source>
</evidence>
<evidence type="ECO:0000313" key="3">
    <source>
        <dbReference type="Proteomes" id="UP000324222"/>
    </source>
</evidence>
<feature type="transmembrane region" description="Helical" evidence="1">
    <location>
        <begin position="20"/>
        <end position="40"/>
    </location>
</feature>
<comment type="caution">
    <text evidence="2">The sequence shown here is derived from an EMBL/GenBank/DDBJ whole genome shotgun (WGS) entry which is preliminary data.</text>
</comment>
<reference evidence="2 3" key="1">
    <citation type="submission" date="2019-05" db="EMBL/GenBank/DDBJ databases">
        <title>Another draft genome of Portunus trituberculatus and its Hox gene families provides insights of decapod evolution.</title>
        <authorList>
            <person name="Jeong J.-H."/>
            <person name="Song I."/>
            <person name="Kim S."/>
            <person name="Choi T."/>
            <person name="Kim D."/>
            <person name="Ryu S."/>
            <person name="Kim W."/>
        </authorList>
    </citation>
    <scope>NUCLEOTIDE SEQUENCE [LARGE SCALE GENOMIC DNA]</scope>
    <source>
        <tissue evidence="2">Muscle</tissue>
    </source>
</reference>
<accession>A0A5B7GDM1</accession>
<keyword evidence="1" id="KW-0812">Transmembrane</keyword>
<name>A0A5B7GDM1_PORTR</name>
<keyword evidence="1" id="KW-0472">Membrane</keyword>
<dbReference type="Proteomes" id="UP000324222">
    <property type="component" value="Unassembled WGS sequence"/>
</dbReference>
<keyword evidence="3" id="KW-1185">Reference proteome</keyword>
<sequence length="46" mass="5378">MNMETRPGTEEINPFQYRDTFLLFFTMTFGYDKTILLALGRVSGVR</sequence>
<dbReference type="AlphaFoldDB" id="A0A5B7GDM1"/>
<dbReference type="EMBL" id="VSRR010013124">
    <property type="protein sequence ID" value="MPC55383.1"/>
    <property type="molecule type" value="Genomic_DNA"/>
</dbReference>